<organism evidence="3 4">
    <name type="scientific">Strongylus vulgaris</name>
    <name type="common">Blood worm</name>
    <dbReference type="NCBI Taxonomy" id="40348"/>
    <lineage>
        <taxon>Eukaryota</taxon>
        <taxon>Metazoa</taxon>
        <taxon>Ecdysozoa</taxon>
        <taxon>Nematoda</taxon>
        <taxon>Chromadorea</taxon>
        <taxon>Rhabditida</taxon>
        <taxon>Rhabditina</taxon>
        <taxon>Rhabditomorpha</taxon>
        <taxon>Strongyloidea</taxon>
        <taxon>Strongylidae</taxon>
        <taxon>Strongylus</taxon>
    </lineage>
</organism>
<proteinExistence type="predicted"/>
<protein>
    <recommendedName>
        <fullName evidence="2">Ig-like domain-containing protein</fullName>
    </recommendedName>
</protein>
<dbReference type="AlphaFoldDB" id="A0A3P7JSS3"/>
<reference evidence="3 4" key="1">
    <citation type="submission" date="2018-11" db="EMBL/GenBank/DDBJ databases">
        <authorList>
            <consortium name="Pathogen Informatics"/>
        </authorList>
    </citation>
    <scope>NUCLEOTIDE SEQUENCE [LARGE SCALE GENOMIC DNA]</scope>
</reference>
<sequence>MLMRLTLLVFTLIFEAVCSEVYSVPRLVITPDTNPVQKPAGAQIPLLCKVERISEDIRPGIIWVKHDGLDRCSQFTENFDFADKKTDIGYVMPSAAVNLSCEVTPSSVKVRTMWTRGGVPIAQGLCLL</sequence>
<feature type="signal peptide" evidence="1">
    <location>
        <begin position="1"/>
        <end position="19"/>
    </location>
</feature>
<dbReference type="OrthoDB" id="504170at2759"/>
<dbReference type="Proteomes" id="UP000270094">
    <property type="component" value="Unassembled WGS sequence"/>
</dbReference>
<evidence type="ECO:0000313" key="3">
    <source>
        <dbReference type="EMBL" id="VDM82959.1"/>
    </source>
</evidence>
<dbReference type="PROSITE" id="PS50835">
    <property type="entry name" value="IG_LIKE"/>
    <property type="match status" value="1"/>
</dbReference>
<feature type="chain" id="PRO_5017923918" description="Ig-like domain-containing protein" evidence="1">
    <location>
        <begin position="20"/>
        <end position="128"/>
    </location>
</feature>
<gene>
    <name evidence="3" type="ORF">SVUK_LOCUS17957</name>
</gene>
<dbReference type="EMBL" id="UYYB01120278">
    <property type="protein sequence ID" value="VDM82959.1"/>
    <property type="molecule type" value="Genomic_DNA"/>
</dbReference>
<evidence type="ECO:0000313" key="4">
    <source>
        <dbReference type="Proteomes" id="UP000270094"/>
    </source>
</evidence>
<accession>A0A3P7JSS3</accession>
<keyword evidence="1" id="KW-0732">Signal</keyword>
<name>A0A3P7JSS3_STRVU</name>
<evidence type="ECO:0000256" key="1">
    <source>
        <dbReference type="SAM" id="SignalP"/>
    </source>
</evidence>
<feature type="domain" description="Ig-like" evidence="2">
    <location>
        <begin position="25"/>
        <end position="111"/>
    </location>
</feature>
<dbReference type="InterPro" id="IPR007110">
    <property type="entry name" value="Ig-like_dom"/>
</dbReference>
<evidence type="ECO:0000259" key="2">
    <source>
        <dbReference type="PROSITE" id="PS50835"/>
    </source>
</evidence>
<keyword evidence="4" id="KW-1185">Reference proteome</keyword>